<organism evidence="1 2">
    <name type="scientific">Priestia taiwanensis</name>
    <dbReference type="NCBI Taxonomy" id="1347902"/>
    <lineage>
        <taxon>Bacteria</taxon>
        <taxon>Bacillati</taxon>
        <taxon>Bacillota</taxon>
        <taxon>Bacilli</taxon>
        <taxon>Bacillales</taxon>
        <taxon>Bacillaceae</taxon>
        <taxon>Priestia</taxon>
    </lineage>
</organism>
<dbReference type="RefSeq" id="WP_188387343.1">
    <property type="nucleotide sequence ID" value="NZ_BMFK01000001.1"/>
</dbReference>
<proteinExistence type="predicted"/>
<dbReference type="InterPro" id="IPR025855">
    <property type="entry name" value="Replic_Relax"/>
</dbReference>
<dbReference type="AlphaFoldDB" id="A0A917ANH5"/>
<keyword evidence="2" id="KW-1185">Reference proteome</keyword>
<accession>A0A917ANH5</accession>
<evidence type="ECO:0008006" key="3">
    <source>
        <dbReference type="Google" id="ProtNLM"/>
    </source>
</evidence>
<reference evidence="1" key="1">
    <citation type="journal article" date="2014" name="Int. J. Syst. Evol. Microbiol.">
        <title>Complete genome sequence of Corynebacterium casei LMG S-19264T (=DSM 44701T), isolated from a smear-ripened cheese.</title>
        <authorList>
            <consortium name="US DOE Joint Genome Institute (JGI-PGF)"/>
            <person name="Walter F."/>
            <person name="Albersmeier A."/>
            <person name="Kalinowski J."/>
            <person name="Ruckert C."/>
        </authorList>
    </citation>
    <scope>NUCLEOTIDE SEQUENCE</scope>
    <source>
        <strain evidence="1">CGMCC 1.12698</strain>
    </source>
</reference>
<comment type="caution">
    <text evidence="1">The sequence shown here is derived from an EMBL/GenBank/DDBJ whole genome shotgun (WGS) entry which is preliminary data.</text>
</comment>
<reference evidence="1" key="2">
    <citation type="submission" date="2020-09" db="EMBL/GenBank/DDBJ databases">
        <authorList>
            <person name="Sun Q."/>
            <person name="Zhou Y."/>
        </authorList>
    </citation>
    <scope>NUCLEOTIDE SEQUENCE</scope>
    <source>
        <strain evidence="1">CGMCC 1.12698</strain>
    </source>
</reference>
<evidence type="ECO:0000313" key="2">
    <source>
        <dbReference type="Proteomes" id="UP000605259"/>
    </source>
</evidence>
<protein>
    <recommendedName>
        <fullName evidence="3">Replication-relaxation</fullName>
    </recommendedName>
</protein>
<gene>
    <name evidence="1" type="ORF">GCM10007140_10410</name>
</gene>
<dbReference type="Pfam" id="PF13814">
    <property type="entry name" value="Replic_Relax"/>
    <property type="match status" value="1"/>
</dbReference>
<dbReference type="Proteomes" id="UP000605259">
    <property type="component" value="Unassembled WGS sequence"/>
</dbReference>
<dbReference type="EMBL" id="BMFK01000001">
    <property type="protein sequence ID" value="GGE62067.1"/>
    <property type="molecule type" value="Genomic_DNA"/>
</dbReference>
<evidence type="ECO:0000313" key="1">
    <source>
        <dbReference type="EMBL" id="GGE62067.1"/>
    </source>
</evidence>
<name>A0A917ANH5_9BACI</name>
<sequence length="210" mass="25012">MSRSQSTKYQQQSKLDRQIQVLLSLSKLEFATRRQLMAIHDLGSIRNANYFLKDMQKYMNVTQHKKEYVYYLNKTGAELIGHAKLYKKNNRLSHTLMRNEAWLLCYCPESWEIERPIEFGADGEKKVIIPDARYMDNRIPCFVEIDRLQSIKENENKIQTYKILCNLYKQRGVTPIIQFFTISKIRQKNLENLGVKYDVYLQSHVVEEIY</sequence>